<dbReference type="GO" id="GO:0005975">
    <property type="term" value="P:carbohydrate metabolic process"/>
    <property type="evidence" value="ECO:0007669"/>
    <property type="project" value="InterPro"/>
</dbReference>
<evidence type="ECO:0000256" key="5">
    <source>
        <dbReference type="SAM" id="SignalP"/>
    </source>
</evidence>
<sequence>MLPLISRRRALLGMASLGLTAAASPDDLGFVSVADFGVRPGMDDAGPGVRAAIARLGKRPGAVLHFPPGMYRFAAREGVAMLFDDMDHLTVEGEGATLLFNGTVAPVLMRGCRAPVLHGLTFDWERPPFSQGEVIAVGLDGRSVTIRIDPEFPVDGGETIRELGTYDRRTRAMAKHGIDVGNVVAGAILVAPQTLLLTLKWRVPFTIGDTVVARHQGGPSVIHLERCRDFVLSNLAIHAAPAIAIGIGGCDGGTVSGVRVEQQPGSARLMSSNADGLHCASCSGDLTITDCTFSGMGDDGINVTGLYLAVEPDKAQQRLILTGGQYAPAPPWAAPRIGDRLRLVSGSTLKPIDEVQAQSVEPLDGGRWAVQVPADHIGLSSEPMFAIDLRARTRLLVSRCAFPGNRARGVLAHSDAIVERSSFEHQSDSAILLAPDLYWQEGPAIEQTVVRGNLIQAANLLARTPAAILVGAFVAPAGRPGVPTSTIINRNVAIEGNHFLQPNGAAISAAATRDLRIEENRIEQASSIAFSLHHVRAARLSGNRCDPRAVVQVDAKSRGELIMDGNAGLGLEIDRRDD</sequence>
<dbReference type="Proteomes" id="UP000239724">
    <property type="component" value="Unassembled WGS sequence"/>
</dbReference>
<dbReference type="PROSITE" id="PS51318">
    <property type="entry name" value="TAT"/>
    <property type="match status" value="1"/>
</dbReference>
<keyword evidence="2 4" id="KW-0378">Hydrolase</keyword>
<evidence type="ECO:0008006" key="8">
    <source>
        <dbReference type="Google" id="ProtNLM"/>
    </source>
</evidence>
<organism evidence="6 7">
    <name type="scientific">Rhodopila globiformis</name>
    <name type="common">Rhodopseudomonas globiformis</name>
    <dbReference type="NCBI Taxonomy" id="1071"/>
    <lineage>
        <taxon>Bacteria</taxon>
        <taxon>Pseudomonadati</taxon>
        <taxon>Pseudomonadota</taxon>
        <taxon>Alphaproteobacteria</taxon>
        <taxon>Acetobacterales</taxon>
        <taxon>Acetobacteraceae</taxon>
        <taxon>Rhodopila</taxon>
    </lineage>
</organism>
<dbReference type="InterPro" id="IPR006626">
    <property type="entry name" value="PbH1"/>
</dbReference>
<evidence type="ECO:0000256" key="4">
    <source>
        <dbReference type="RuleBase" id="RU361169"/>
    </source>
</evidence>
<reference evidence="6 7" key="1">
    <citation type="journal article" date="2018" name="Arch. Microbiol.">
        <title>New insights into the metabolic potential of the phototrophic purple bacterium Rhodopila globiformis DSM 161(T) from its draft genome sequence and evidence for a vanadium-dependent nitrogenase.</title>
        <authorList>
            <person name="Imhoff J.F."/>
            <person name="Rahn T."/>
            <person name="Kunzel S."/>
            <person name="Neulinger S.C."/>
        </authorList>
    </citation>
    <scope>NUCLEOTIDE SEQUENCE [LARGE SCALE GENOMIC DNA]</scope>
    <source>
        <strain evidence="6 7">DSM 161</strain>
    </source>
</reference>
<dbReference type="Pfam" id="PF00295">
    <property type="entry name" value="Glyco_hydro_28"/>
    <property type="match status" value="1"/>
</dbReference>
<dbReference type="InterPro" id="IPR012334">
    <property type="entry name" value="Pectin_lyas_fold"/>
</dbReference>
<evidence type="ECO:0000313" key="6">
    <source>
        <dbReference type="EMBL" id="PPQ28583.1"/>
    </source>
</evidence>
<dbReference type="Gene3D" id="2.160.20.10">
    <property type="entry name" value="Single-stranded right-handed beta-helix, Pectin lyase-like"/>
    <property type="match status" value="2"/>
</dbReference>
<keyword evidence="7" id="KW-1185">Reference proteome</keyword>
<evidence type="ECO:0000256" key="2">
    <source>
        <dbReference type="ARBA" id="ARBA00022801"/>
    </source>
</evidence>
<dbReference type="OrthoDB" id="175424at2"/>
<dbReference type="SMART" id="SM00710">
    <property type="entry name" value="PbH1"/>
    <property type="match status" value="5"/>
</dbReference>
<dbReference type="RefSeq" id="WP_104521370.1">
    <property type="nucleotide sequence ID" value="NZ_NHRY01000241.1"/>
</dbReference>
<feature type="chain" id="PRO_5015723286" description="Right handed beta helix domain-containing protein" evidence="5">
    <location>
        <begin position="22"/>
        <end position="578"/>
    </location>
</feature>
<proteinExistence type="inferred from homology"/>
<name>A0A2S6N1T3_RHOGL</name>
<dbReference type="SUPFAM" id="SSF51126">
    <property type="entry name" value="Pectin lyase-like"/>
    <property type="match status" value="1"/>
</dbReference>
<dbReference type="EMBL" id="NHRY01000241">
    <property type="protein sequence ID" value="PPQ28583.1"/>
    <property type="molecule type" value="Genomic_DNA"/>
</dbReference>
<dbReference type="AlphaFoldDB" id="A0A2S6N1T3"/>
<comment type="similarity">
    <text evidence="1 4">Belongs to the glycosyl hydrolase 28 family.</text>
</comment>
<accession>A0A2S6N1T3</accession>
<dbReference type="InterPro" id="IPR006311">
    <property type="entry name" value="TAT_signal"/>
</dbReference>
<comment type="caution">
    <text evidence="6">The sequence shown here is derived from an EMBL/GenBank/DDBJ whole genome shotgun (WGS) entry which is preliminary data.</text>
</comment>
<dbReference type="InterPro" id="IPR011050">
    <property type="entry name" value="Pectin_lyase_fold/virulence"/>
</dbReference>
<keyword evidence="5" id="KW-0732">Signal</keyword>
<evidence type="ECO:0000256" key="1">
    <source>
        <dbReference type="ARBA" id="ARBA00008834"/>
    </source>
</evidence>
<gene>
    <name evidence="6" type="ORF">CCS01_24080</name>
</gene>
<keyword evidence="3 4" id="KW-0326">Glycosidase</keyword>
<feature type="signal peptide" evidence="5">
    <location>
        <begin position="1"/>
        <end position="21"/>
    </location>
</feature>
<dbReference type="GO" id="GO:0004650">
    <property type="term" value="F:polygalacturonase activity"/>
    <property type="evidence" value="ECO:0007669"/>
    <property type="project" value="InterPro"/>
</dbReference>
<evidence type="ECO:0000313" key="7">
    <source>
        <dbReference type="Proteomes" id="UP000239724"/>
    </source>
</evidence>
<evidence type="ECO:0000256" key="3">
    <source>
        <dbReference type="ARBA" id="ARBA00023295"/>
    </source>
</evidence>
<dbReference type="InterPro" id="IPR000743">
    <property type="entry name" value="Glyco_hydro_28"/>
</dbReference>
<protein>
    <recommendedName>
        <fullName evidence="8">Right handed beta helix domain-containing protein</fullName>
    </recommendedName>
</protein>